<accession>A0A645JBE7</accession>
<name>A0A645JBE7_9ZZZZ</name>
<dbReference type="AlphaFoldDB" id="A0A645JBE7"/>
<sequence>MHHDSTDAHLSIEYKEHGKDNDQHHPDLLDKRFQAFVHIACPAGLQLVVEHLHLHVVLFLSFRLFPYEALDHRDRVDDIDQSVIFTLTLSTQLNTPSFQPSRLSLAHIEISRYDDRRQQSYIKICIIHHHKGDNGSGEKR</sequence>
<dbReference type="EMBL" id="VSSQ01137095">
    <property type="protein sequence ID" value="MPN61035.1"/>
    <property type="molecule type" value="Genomic_DNA"/>
</dbReference>
<reference evidence="1" key="1">
    <citation type="submission" date="2019-08" db="EMBL/GenBank/DDBJ databases">
        <authorList>
            <person name="Kucharzyk K."/>
            <person name="Murdoch R.W."/>
            <person name="Higgins S."/>
            <person name="Loffler F."/>
        </authorList>
    </citation>
    <scope>NUCLEOTIDE SEQUENCE</scope>
</reference>
<organism evidence="1">
    <name type="scientific">bioreactor metagenome</name>
    <dbReference type="NCBI Taxonomy" id="1076179"/>
    <lineage>
        <taxon>unclassified sequences</taxon>
        <taxon>metagenomes</taxon>
        <taxon>ecological metagenomes</taxon>
    </lineage>
</organism>
<protein>
    <submittedName>
        <fullName evidence="1">Uncharacterized protein</fullName>
    </submittedName>
</protein>
<evidence type="ECO:0000313" key="1">
    <source>
        <dbReference type="EMBL" id="MPN61035.1"/>
    </source>
</evidence>
<gene>
    <name evidence="1" type="ORF">SDC9_208769</name>
</gene>
<proteinExistence type="predicted"/>
<comment type="caution">
    <text evidence="1">The sequence shown here is derived from an EMBL/GenBank/DDBJ whole genome shotgun (WGS) entry which is preliminary data.</text>
</comment>